<dbReference type="EMBL" id="JAPNKA010000001">
    <property type="protein sequence ID" value="MCY1083527.1"/>
    <property type="molecule type" value="Genomic_DNA"/>
</dbReference>
<evidence type="ECO:0000259" key="1">
    <source>
        <dbReference type="Pfam" id="PF05157"/>
    </source>
</evidence>
<dbReference type="PANTHER" id="PTHR30258">
    <property type="entry name" value="TYPE II SECRETION SYSTEM PROTEIN GSPE-RELATED"/>
    <property type="match status" value="1"/>
</dbReference>
<feature type="domain" description="Type II secretion system protein GspE N-terminal" evidence="1">
    <location>
        <begin position="60"/>
        <end position="150"/>
    </location>
</feature>
<dbReference type="RefSeq" id="WP_267542053.1">
    <property type="nucleotide sequence ID" value="NZ_JAPNKA010000001.1"/>
</dbReference>
<dbReference type="SUPFAM" id="SSF160246">
    <property type="entry name" value="EspE N-terminal domain-like"/>
    <property type="match status" value="1"/>
</dbReference>
<dbReference type="Proteomes" id="UP001207654">
    <property type="component" value="Unassembled WGS sequence"/>
</dbReference>
<dbReference type="InterPro" id="IPR011006">
    <property type="entry name" value="CheY-like_superfamily"/>
</dbReference>
<dbReference type="InterPro" id="IPR007831">
    <property type="entry name" value="T2SS_GspE_N"/>
</dbReference>
<keyword evidence="3" id="KW-1185">Reference proteome</keyword>
<accession>A0ABT4ARS9</accession>
<protein>
    <submittedName>
        <fullName evidence="2">General secretion pathway protein GspE</fullName>
    </submittedName>
</protein>
<reference evidence="2 3" key="1">
    <citation type="submission" date="2022-11" db="EMBL/GenBank/DDBJ databases">
        <title>Minimal conservation of predation-associated metabolite biosynthetic gene clusters underscores biosynthetic potential of Myxococcota including descriptions for ten novel species: Archangium lansinium sp. nov., Myxococcus landrumus sp. nov., Nannocystis bai.</title>
        <authorList>
            <person name="Ahearne A."/>
            <person name="Stevens C."/>
            <person name="Phillips K."/>
        </authorList>
    </citation>
    <scope>NUCLEOTIDE SEQUENCE [LARGE SCALE GENOMIC DNA]</scope>
    <source>
        <strain evidence="2 3">MIWBW</strain>
    </source>
</reference>
<dbReference type="PANTHER" id="PTHR30258:SF3">
    <property type="entry name" value="SLL1921 PROTEIN"/>
    <property type="match status" value="1"/>
</dbReference>
<organism evidence="2 3">
    <name type="scientific">Archangium lansingense</name>
    <dbReference type="NCBI Taxonomy" id="2995310"/>
    <lineage>
        <taxon>Bacteria</taxon>
        <taxon>Pseudomonadati</taxon>
        <taxon>Myxococcota</taxon>
        <taxon>Myxococcia</taxon>
        <taxon>Myxococcales</taxon>
        <taxon>Cystobacterineae</taxon>
        <taxon>Archangiaceae</taxon>
        <taxon>Archangium</taxon>
    </lineage>
</organism>
<gene>
    <name evidence="2" type="ORF">OV287_54725</name>
</gene>
<dbReference type="Gene3D" id="3.30.300.160">
    <property type="entry name" value="Type II secretion system, protein E, N-terminal domain"/>
    <property type="match status" value="1"/>
</dbReference>
<proteinExistence type="predicted"/>
<dbReference type="Pfam" id="PF05157">
    <property type="entry name" value="MshEN"/>
    <property type="match status" value="1"/>
</dbReference>
<dbReference type="SUPFAM" id="SSF52172">
    <property type="entry name" value="CheY-like"/>
    <property type="match status" value="1"/>
</dbReference>
<evidence type="ECO:0000313" key="2">
    <source>
        <dbReference type="EMBL" id="MCY1083527.1"/>
    </source>
</evidence>
<name>A0ABT4ARS9_9BACT</name>
<dbReference type="InterPro" id="IPR037257">
    <property type="entry name" value="T2SS_E_N_sf"/>
</dbReference>
<sequence>MQTKKRLGEILVELGVMDGLQLQSALAYQRKWGVPLGQVVVDLRFCTAEQVLEALAHQTGVPAMDLDAERMNPELADLVPRRLAEMHRVVPLRLEGPRDMVLVVAIAAPASLHSLDAVRSVARKARVVPRLATDAAIGRAIERLYQGEAEATPRRAEVEAITLPEVEADMALHQDCMAALTDGGSFDTVRGILLPDLSPERETLEIPLLEPLDVEELAGLLELTELAEPETSPVLIYGWGAAAAAGLVRVLGEAGFRASVASTEQVLAADERAVVLSPLPSLEALRRKPVAQLLVAGKVPELDVVRAQALGARGFLAAPLDTDLMLRAVRRLLRTAGETSPLLTSAKRLRATGETPQLRVAG</sequence>
<evidence type="ECO:0000313" key="3">
    <source>
        <dbReference type="Proteomes" id="UP001207654"/>
    </source>
</evidence>
<comment type="caution">
    <text evidence="2">The sequence shown here is derived from an EMBL/GenBank/DDBJ whole genome shotgun (WGS) entry which is preliminary data.</text>
</comment>